<feature type="transmembrane region" description="Helical" evidence="1">
    <location>
        <begin position="47"/>
        <end position="70"/>
    </location>
</feature>
<dbReference type="Proteomes" id="UP000078290">
    <property type="component" value="Unassembled WGS sequence"/>
</dbReference>
<feature type="transmembrane region" description="Helical" evidence="1">
    <location>
        <begin position="21"/>
        <end position="41"/>
    </location>
</feature>
<evidence type="ECO:0000313" key="2">
    <source>
        <dbReference type="EMBL" id="OAT72516.1"/>
    </source>
</evidence>
<dbReference type="AlphaFoldDB" id="A0A1B7KQZ6"/>
<comment type="caution">
    <text evidence="2">The sequence shown here is derived from an EMBL/GenBank/DDBJ whole genome shotgun (WGS) entry which is preliminary data.</text>
</comment>
<feature type="transmembrane region" description="Helical" evidence="1">
    <location>
        <begin position="101"/>
        <end position="119"/>
    </location>
</feature>
<evidence type="ECO:0000313" key="3">
    <source>
        <dbReference type="Proteomes" id="UP000078290"/>
    </source>
</evidence>
<dbReference type="RefSeq" id="WP_064552299.1">
    <property type="nucleotide sequence ID" value="NZ_LXMA01000034.1"/>
</dbReference>
<dbReference type="Pfam" id="PF19728">
    <property type="entry name" value="DUF6220"/>
    <property type="match status" value="1"/>
</dbReference>
<name>A0A1B7KQZ6_PARTM</name>
<dbReference type="PROSITE" id="PS51257">
    <property type="entry name" value="PROKAR_LIPOPROTEIN"/>
    <property type="match status" value="1"/>
</dbReference>
<keyword evidence="1" id="KW-0812">Transmembrane</keyword>
<feature type="transmembrane region" description="Helical" evidence="1">
    <location>
        <begin position="77"/>
        <end position="95"/>
    </location>
</feature>
<sequence>MDKEKRVNTSVRVSRFIFTGLAWGLVACIVIQTFLAGMAIFSNPMYWTKHIVFVHLFEILPILMLIFAFAGRLPKTLRWQSAGLLGLIFAQYFTANMKSAAALHPVIALIIFSISWIVAKQAGQWRFRSNEGGVAE</sequence>
<organism evidence="2 3">
    <name type="scientific">Parageobacillus thermoglucosidasius</name>
    <name type="common">Geobacillus thermoglucosidasius</name>
    <dbReference type="NCBI Taxonomy" id="1426"/>
    <lineage>
        <taxon>Bacteria</taxon>
        <taxon>Bacillati</taxon>
        <taxon>Bacillota</taxon>
        <taxon>Bacilli</taxon>
        <taxon>Bacillales</taxon>
        <taxon>Anoxybacillaceae</taxon>
        <taxon>Parageobacillus</taxon>
    </lineage>
</organism>
<dbReference type="OrthoDB" id="165966at2"/>
<proteinExistence type="predicted"/>
<evidence type="ECO:0000256" key="1">
    <source>
        <dbReference type="SAM" id="Phobius"/>
    </source>
</evidence>
<keyword evidence="1" id="KW-1133">Transmembrane helix</keyword>
<reference evidence="3" key="1">
    <citation type="submission" date="2016-05" db="EMBL/GenBank/DDBJ databases">
        <authorList>
            <person name="Wang W."/>
            <person name="Zhu L."/>
        </authorList>
    </citation>
    <scope>NUCLEOTIDE SEQUENCE [LARGE SCALE GENOMIC DNA]</scope>
    <source>
        <strain evidence="3">W-2</strain>
    </source>
</reference>
<keyword evidence="1" id="KW-0472">Membrane</keyword>
<accession>A0A1B7KQZ6</accession>
<dbReference type="EMBL" id="LXMA01000034">
    <property type="protein sequence ID" value="OAT72516.1"/>
    <property type="molecule type" value="Genomic_DNA"/>
</dbReference>
<dbReference type="InterPro" id="IPR046192">
    <property type="entry name" value="DUF6220"/>
</dbReference>
<protein>
    <submittedName>
        <fullName evidence="2">Uncharacterized protein</fullName>
    </submittedName>
</protein>
<gene>
    <name evidence="2" type="ORF">A7K69_10395</name>
</gene>